<dbReference type="STRING" id="1314781.A0A165QPN8"/>
<dbReference type="InterPro" id="IPR002634">
    <property type="entry name" value="BolA"/>
</dbReference>
<sequence>MQSLARTRTLLARAVTLRFNSSAAAPQLDGERAIEQKLRTRFSPSNVQVQDVSGGCGTFYAISITSSAFKDLSIVQQHRLVNETLKEDIKDIHGLQLKTTAE</sequence>
<dbReference type="PIRSF" id="PIRSF003113">
    <property type="entry name" value="BolA"/>
    <property type="match status" value="1"/>
</dbReference>
<dbReference type="PANTHER" id="PTHR46188:SF1">
    <property type="entry name" value="BOLA-LIKE PROTEIN 3"/>
    <property type="match status" value="1"/>
</dbReference>
<dbReference type="FunCoup" id="A0A165QPN8">
    <property type="interactions" value="89"/>
</dbReference>
<dbReference type="GO" id="GO:0005759">
    <property type="term" value="C:mitochondrial matrix"/>
    <property type="evidence" value="ECO:0007669"/>
    <property type="project" value="TreeGrafter"/>
</dbReference>
<evidence type="ECO:0000313" key="3">
    <source>
        <dbReference type="EMBL" id="KZW03901.1"/>
    </source>
</evidence>
<keyword evidence="4" id="KW-1185">Reference proteome</keyword>
<dbReference type="EMBL" id="KV425882">
    <property type="protein sequence ID" value="KZW03901.1"/>
    <property type="molecule type" value="Genomic_DNA"/>
</dbReference>
<evidence type="ECO:0000313" key="4">
    <source>
        <dbReference type="Proteomes" id="UP000077266"/>
    </source>
</evidence>
<organism evidence="3 4">
    <name type="scientific">Exidia glandulosa HHB12029</name>
    <dbReference type="NCBI Taxonomy" id="1314781"/>
    <lineage>
        <taxon>Eukaryota</taxon>
        <taxon>Fungi</taxon>
        <taxon>Dikarya</taxon>
        <taxon>Basidiomycota</taxon>
        <taxon>Agaricomycotina</taxon>
        <taxon>Agaricomycetes</taxon>
        <taxon>Auriculariales</taxon>
        <taxon>Exidiaceae</taxon>
        <taxon>Exidia</taxon>
    </lineage>
</organism>
<dbReference type="SUPFAM" id="SSF82657">
    <property type="entry name" value="BolA-like"/>
    <property type="match status" value="1"/>
</dbReference>
<dbReference type="InterPro" id="IPR052275">
    <property type="entry name" value="Mt_Fe-S_assembly_factor"/>
</dbReference>
<protein>
    <submittedName>
        <fullName evidence="3">Bola-like protein</fullName>
    </submittedName>
</protein>
<dbReference type="Proteomes" id="UP000077266">
    <property type="component" value="Unassembled WGS sequence"/>
</dbReference>
<reference evidence="3 4" key="1">
    <citation type="journal article" date="2016" name="Mol. Biol. Evol.">
        <title>Comparative Genomics of Early-Diverging Mushroom-Forming Fungi Provides Insights into the Origins of Lignocellulose Decay Capabilities.</title>
        <authorList>
            <person name="Nagy L.G."/>
            <person name="Riley R."/>
            <person name="Tritt A."/>
            <person name="Adam C."/>
            <person name="Daum C."/>
            <person name="Floudas D."/>
            <person name="Sun H."/>
            <person name="Yadav J.S."/>
            <person name="Pangilinan J."/>
            <person name="Larsson K.H."/>
            <person name="Matsuura K."/>
            <person name="Barry K."/>
            <person name="Labutti K."/>
            <person name="Kuo R."/>
            <person name="Ohm R.A."/>
            <person name="Bhattacharya S.S."/>
            <person name="Shirouzu T."/>
            <person name="Yoshinaga Y."/>
            <person name="Martin F.M."/>
            <person name="Grigoriev I.V."/>
            <person name="Hibbett D.S."/>
        </authorList>
    </citation>
    <scope>NUCLEOTIDE SEQUENCE [LARGE SCALE GENOMIC DNA]</scope>
    <source>
        <strain evidence="3 4">HHB12029</strain>
    </source>
</reference>
<comment type="similarity">
    <text evidence="1 2">Belongs to the BolA/IbaG family.</text>
</comment>
<proteinExistence type="inferred from homology"/>
<gene>
    <name evidence="3" type="ORF">EXIGLDRAFT_715936</name>
</gene>
<dbReference type="InterPro" id="IPR036065">
    <property type="entry name" value="BolA-like_sf"/>
</dbReference>
<dbReference type="AlphaFoldDB" id="A0A165QPN8"/>
<dbReference type="InParanoid" id="A0A165QPN8"/>
<dbReference type="Pfam" id="PF01722">
    <property type="entry name" value="BolA"/>
    <property type="match status" value="1"/>
</dbReference>
<evidence type="ECO:0000256" key="2">
    <source>
        <dbReference type="RuleBase" id="RU003860"/>
    </source>
</evidence>
<dbReference type="OrthoDB" id="203381at2759"/>
<dbReference type="PANTHER" id="PTHR46188">
    <property type="entry name" value="BOLA-LIKE PROTEIN 3"/>
    <property type="match status" value="1"/>
</dbReference>
<evidence type="ECO:0000256" key="1">
    <source>
        <dbReference type="ARBA" id="ARBA00005578"/>
    </source>
</evidence>
<name>A0A165QPN8_EXIGL</name>
<dbReference type="Gene3D" id="3.30.300.90">
    <property type="entry name" value="BolA-like"/>
    <property type="match status" value="1"/>
</dbReference>
<accession>A0A165QPN8</accession>